<reference evidence="8 9" key="1">
    <citation type="submission" date="2021-03" db="EMBL/GenBank/DDBJ databases">
        <authorList>
            <person name="King G.J."/>
            <person name="Bancroft I."/>
            <person name="Baten A."/>
            <person name="Bloomfield J."/>
            <person name="Borpatragohain P."/>
            <person name="He Z."/>
            <person name="Irish N."/>
            <person name="Irwin J."/>
            <person name="Liu K."/>
            <person name="Mauleon R.P."/>
            <person name="Moore J."/>
            <person name="Morris R."/>
            <person name="Ostergaard L."/>
            <person name="Wang B."/>
            <person name="Wells R."/>
        </authorList>
    </citation>
    <scope>NUCLEOTIDE SEQUENCE [LARGE SCALE GENOMIC DNA]</scope>
    <source>
        <strain evidence="8">R-o-18</strain>
        <tissue evidence="8">Leaf</tissue>
    </source>
</reference>
<dbReference type="EMBL" id="JADBGQ010000004">
    <property type="protein sequence ID" value="KAG5400224.1"/>
    <property type="molecule type" value="Genomic_DNA"/>
</dbReference>
<evidence type="ECO:0000256" key="4">
    <source>
        <dbReference type="ARBA" id="ARBA00022989"/>
    </source>
</evidence>
<organism evidence="8 9">
    <name type="scientific">Brassica rapa subsp. trilocularis</name>
    <dbReference type="NCBI Taxonomy" id="1813537"/>
    <lineage>
        <taxon>Eukaryota</taxon>
        <taxon>Viridiplantae</taxon>
        <taxon>Streptophyta</taxon>
        <taxon>Embryophyta</taxon>
        <taxon>Tracheophyta</taxon>
        <taxon>Spermatophyta</taxon>
        <taxon>Magnoliopsida</taxon>
        <taxon>eudicotyledons</taxon>
        <taxon>Gunneridae</taxon>
        <taxon>Pentapetalae</taxon>
        <taxon>rosids</taxon>
        <taxon>malvids</taxon>
        <taxon>Brassicales</taxon>
        <taxon>Brassicaceae</taxon>
        <taxon>Brassiceae</taxon>
        <taxon>Brassica</taxon>
    </lineage>
</organism>
<evidence type="ECO:0000256" key="7">
    <source>
        <dbReference type="SAM" id="Phobius"/>
    </source>
</evidence>
<name>A0ABQ7MNB1_BRACM</name>
<keyword evidence="4 7" id="KW-1133">Transmembrane helix</keyword>
<evidence type="ECO:0000256" key="5">
    <source>
        <dbReference type="ARBA" id="ARBA00023136"/>
    </source>
</evidence>
<feature type="transmembrane region" description="Helical" evidence="7">
    <location>
        <begin position="164"/>
        <end position="188"/>
    </location>
</feature>
<proteinExistence type="inferred from homology"/>
<protein>
    <submittedName>
        <fullName evidence="8">Uncharacterized protein</fullName>
    </submittedName>
</protein>
<dbReference type="Pfam" id="PF01679">
    <property type="entry name" value="Pmp3"/>
    <property type="match status" value="1"/>
</dbReference>
<gene>
    <name evidence="8" type="primary">A04p014550.1_BraROA</name>
    <name evidence="8" type="ORF">IGI04_014831</name>
</gene>
<evidence type="ECO:0000256" key="3">
    <source>
        <dbReference type="ARBA" id="ARBA00022692"/>
    </source>
</evidence>
<comment type="caution">
    <text evidence="8">The sequence shown here is derived from an EMBL/GenBank/DDBJ whole genome shotgun (WGS) entry which is preliminary data.</text>
</comment>
<evidence type="ECO:0000313" key="9">
    <source>
        <dbReference type="Proteomes" id="UP000823674"/>
    </source>
</evidence>
<feature type="compositionally biased region" description="Gly residues" evidence="6">
    <location>
        <begin position="74"/>
        <end position="89"/>
    </location>
</feature>
<evidence type="ECO:0000256" key="6">
    <source>
        <dbReference type="SAM" id="MobiDB-lite"/>
    </source>
</evidence>
<dbReference type="Proteomes" id="UP000823674">
    <property type="component" value="Chromosome A04"/>
</dbReference>
<dbReference type="InterPro" id="IPR000612">
    <property type="entry name" value="PMP3"/>
</dbReference>
<evidence type="ECO:0000313" key="8">
    <source>
        <dbReference type="EMBL" id="KAG5400224.1"/>
    </source>
</evidence>
<keyword evidence="9" id="KW-1185">Reference proteome</keyword>
<feature type="compositionally biased region" description="Basic and acidic residues" evidence="6">
    <location>
        <begin position="91"/>
        <end position="106"/>
    </location>
</feature>
<comment type="similarity">
    <text evidence="2">Belongs to the UPF0057 (PMP3) family.</text>
</comment>
<evidence type="ECO:0000256" key="1">
    <source>
        <dbReference type="ARBA" id="ARBA00004370"/>
    </source>
</evidence>
<keyword evidence="3 7" id="KW-0812">Transmembrane</keyword>
<accession>A0ABQ7MNB1</accession>
<comment type="subcellular location">
    <subcellularLocation>
        <location evidence="1">Membrane</location>
    </subcellularLocation>
</comment>
<keyword evidence="5 7" id="KW-0472">Membrane</keyword>
<sequence>MRFKVRKIDLGLILLPIHSHSTTEMHYIPIFFTNQPLNKTRPLCISIANPLKLPKETSKQRPQATSDWSTPTDGGNGEAAGERSGGSGGEAELRESFQSRGSGGERGKWRVISSITTSLNNWGYRRFQEGIGDCSMRSSGRQIWLPGKYVEFLVFFDRLTCSFFEFWICLVLTLLGYLHGILYALYVLTK</sequence>
<feature type="region of interest" description="Disordered" evidence="6">
    <location>
        <begin position="54"/>
        <end position="106"/>
    </location>
</feature>
<feature type="compositionally biased region" description="Polar residues" evidence="6">
    <location>
        <begin position="60"/>
        <end position="73"/>
    </location>
</feature>
<evidence type="ECO:0000256" key="2">
    <source>
        <dbReference type="ARBA" id="ARBA00009530"/>
    </source>
</evidence>